<name>A0A4V0H7W1_STRPO</name>
<keyword evidence="1" id="KW-0560">Oxidoreductase</keyword>
<keyword evidence="1" id="KW-0223">Dioxygenase</keyword>
<dbReference type="SUPFAM" id="SSF54593">
    <property type="entry name" value="Glyoxalase/Bleomycin resistance protein/Dihydroxybiphenyl dioxygenase"/>
    <property type="match status" value="1"/>
</dbReference>
<evidence type="ECO:0000313" key="2">
    <source>
        <dbReference type="Proteomes" id="UP000306241"/>
    </source>
</evidence>
<dbReference type="Gene3D" id="3.10.180.10">
    <property type="entry name" value="2,3-Dihydroxybiphenyl 1,2-Dioxygenase, domain 1"/>
    <property type="match status" value="1"/>
</dbReference>
<protein>
    <submittedName>
        <fullName evidence="1">Glyoxalase/bleomycin resistance protein/dioxygenase superfamily protein</fullName>
    </submittedName>
</protein>
<organism evidence="1 2">
    <name type="scientific">Streptococcus porcinus</name>
    <dbReference type="NCBI Taxonomy" id="1340"/>
    <lineage>
        <taxon>Bacteria</taxon>
        <taxon>Bacillati</taxon>
        <taxon>Bacillota</taxon>
        <taxon>Bacilli</taxon>
        <taxon>Lactobacillales</taxon>
        <taxon>Streptococcaceae</taxon>
        <taxon>Streptococcus</taxon>
    </lineage>
</organism>
<dbReference type="AlphaFoldDB" id="A0A4V0H7W1"/>
<dbReference type="PANTHER" id="PTHR36113:SF1">
    <property type="entry name" value="GLYOXALASE_BLEOMYCIN RESISTANCE PROTEIN_DIOXYGENASE"/>
    <property type="match status" value="1"/>
</dbReference>
<dbReference type="EMBL" id="LR594052">
    <property type="protein sequence ID" value="VTT44942.1"/>
    <property type="molecule type" value="Genomic_DNA"/>
</dbReference>
<dbReference type="InterPro" id="IPR029068">
    <property type="entry name" value="Glyas_Bleomycin-R_OHBP_Dase"/>
</dbReference>
<dbReference type="PANTHER" id="PTHR36113">
    <property type="entry name" value="LYASE, PUTATIVE-RELATED-RELATED"/>
    <property type="match status" value="1"/>
</dbReference>
<reference evidence="1 2" key="1">
    <citation type="submission" date="2019-05" db="EMBL/GenBank/DDBJ databases">
        <authorList>
            <consortium name="Pathogen Informatics"/>
        </authorList>
    </citation>
    <scope>NUCLEOTIDE SEQUENCE [LARGE SCALE GENOMIC DNA]</scope>
    <source>
        <strain evidence="1 2">NCTC10924</strain>
    </source>
</reference>
<evidence type="ECO:0000313" key="1">
    <source>
        <dbReference type="EMBL" id="VTT44942.1"/>
    </source>
</evidence>
<dbReference type="InterPro" id="IPR051332">
    <property type="entry name" value="Fosfomycin_Res_Enzymes"/>
</dbReference>
<dbReference type="Proteomes" id="UP000306241">
    <property type="component" value="Chromosome"/>
</dbReference>
<gene>
    <name evidence="1" type="ORF">NCTC10924_01292</name>
</gene>
<dbReference type="GO" id="GO:0051213">
    <property type="term" value="F:dioxygenase activity"/>
    <property type="evidence" value="ECO:0007669"/>
    <property type="project" value="UniProtKB-KW"/>
</dbReference>
<sequence>MKQLQANYTTIRKTGFASYFLTFTPGARLELMHKDFNQDSHPDSFGVAHLVFLSGSKEKVDKFVHDMNSQEFPIQTGPRIAGDGYYEAVIHDLEGKIIELTI</sequence>
<proteinExistence type="predicted"/>
<accession>A0A4V0H7W1</accession>